<dbReference type="Pfam" id="PF13556">
    <property type="entry name" value="HTH_30"/>
    <property type="match status" value="2"/>
</dbReference>
<sequence>MTSEARAENEWLEELVRELRRQAARESGPDLARIVGWLGRRIRAEVALVDEAGAVELATPGFPQGLTESLEEPLGRLSRGQVATAATEAGALRVRCEALGAEVPRPVLVVVVPETLTSRAAGLVTYAGSLIAVLRRVRVDAGLANAYQHKAAQVRVAVFMALMAGDPTLARRLTSGAVPALLEAQRVRVLLLRCPPDDRDRHIRTYQDLSGYHGRGLMLRCPVYDDHLICLTPDAPTSRLVDGLRHLIRDNAHYTLGGSSPQPLAATAQAYHEARHALAVARNTPGRIADYRGPAPLEHLLPREPAEAWARSYLRPLRPVPALTIDITRLAVTFPRVGVARLLGIGRNSVTAHLKRVEAALGIRLDDVGSRATLALALAITSLYADSGTPHSPPSLEKLLRTQAATTWARTLLAPIDDPGHQKLYRTLTTWIQADTDTQRTAGLLGISRNTVTAHLRTAERLLNRDLLSTRSGIHDLVYALRITTSPDESS</sequence>
<dbReference type="InterPro" id="IPR051448">
    <property type="entry name" value="CdaR-like_regulators"/>
</dbReference>
<proteinExistence type="inferred from homology"/>
<evidence type="ECO:0000259" key="2">
    <source>
        <dbReference type="Pfam" id="PF13556"/>
    </source>
</evidence>
<feature type="domain" description="PucR C-terminal helix-turn-helix" evidence="2">
    <location>
        <begin position="424"/>
        <end position="471"/>
    </location>
</feature>
<accession>A0A1H6ETE3</accession>
<evidence type="ECO:0000259" key="3">
    <source>
        <dbReference type="Pfam" id="PF17853"/>
    </source>
</evidence>
<gene>
    <name evidence="4" type="ORF">SAMN05444920_11970</name>
</gene>
<dbReference type="InterPro" id="IPR025736">
    <property type="entry name" value="PucR_C-HTH_dom"/>
</dbReference>
<reference evidence="4 5" key="1">
    <citation type="submission" date="2016-10" db="EMBL/GenBank/DDBJ databases">
        <authorList>
            <person name="de Groot N.N."/>
        </authorList>
    </citation>
    <scope>NUCLEOTIDE SEQUENCE [LARGE SCALE GENOMIC DNA]</scope>
    <source>
        <strain evidence="4 5">CGMCC 4.7037</strain>
    </source>
</reference>
<dbReference type="Gene3D" id="1.10.10.2840">
    <property type="entry name" value="PucR C-terminal helix-turn-helix domain"/>
    <property type="match status" value="2"/>
</dbReference>
<dbReference type="Proteomes" id="UP000236732">
    <property type="component" value="Unassembled WGS sequence"/>
</dbReference>
<dbReference type="Pfam" id="PF17853">
    <property type="entry name" value="GGDEF_2"/>
    <property type="match status" value="1"/>
</dbReference>
<dbReference type="InterPro" id="IPR042070">
    <property type="entry name" value="PucR_C-HTH_sf"/>
</dbReference>
<dbReference type="AlphaFoldDB" id="A0A1H6ETE3"/>
<dbReference type="PANTHER" id="PTHR33744:SF1">
    <property type="entry name" value="DNA-BINDING TRANSCRIPTIONAL ACTIVATOR ADER"/>
    <property type="match status" value="1"/>
</dbReference>
<evidence type="ECO:0000313" key="5">
    <source>
        <dbReference type="Proteomes" id="UP000236732"/>
    </source>
</evidence>
<keyword evidence="5" id="KW-1185">Reference proteome</keyword>
<feature type="domain" description="PucR C-terminal helix-turn-helix" evidence="2">
    <location>
        <begin position="339"/>
        <end position="380"/>
    </location>
</feature>
<evidence type="ECO:0000256" key="1">
    <source>
        <dbReference type="ARBA" id="ARBA00006754"/>
    </source>
</evidence>
<dbReference type="PANTHER" id="PTHR33744">
    <property type="entry name" value="CARBOHYDRATE DIACID REGULATOR"/>
    <property type="match status" value="1"/>
</dbReference>
<feature type="domain" description="CdaR GGDEF-like" evidence="3">
    <location>
        <begin position="185"/>
        <end position="280"/>
    </location>
</feature>
<dbReference type="InterPro" id="IPR041522">
    <property type="entry name" value="CdaR_GGDEF"/>
</dbReference>
<evidence type="ECO:0000313" key="4">
    <source>
        <dbReference type="EMBL" id="SEH01140.1"/>
    </source>
</evidence>
<organism evidence="4 5">
    <name type="scientific">Nonomuraea solani</name>
    <dbReference type="NCBI Taxonomy" id="1144553"/>
    <lineage>
        <taxon>Bacteria</taxon>
        <taxon>Bacillati</taxon>
        <taxon>Actinomycetota</taxon>
        <taxon>Actinomycetes</taxon>
        <taxon>Streptosporangiales</taxon>
        <taxon>Streptosporangiaceae</taxon>
        <taxon>Nonomuraea</taxon>
    </lineage>
</organism>
<name>A0A1H6ETE3_9ACTN</name>
<comment type="similarity">
    <text evidence="1">Belongs to the CdaR family.</text>
</comment>
<protein>
    <submittedName>
        <fullName evidence="4">PucR C-terminal helix-turn-helix domain-containing protein</fullName>
    </submittedName>
</protein>
<dbReference type="OrthoDB" id="3674804at2"/>
<dbReference type="EMBL" id="FNVT01000019">
    <property type="protein sequence ID" value="SEH01140.1"/>
    <property type="molecule type" value="Genomic_DNA"/>
</dbReference>
<dbReference type="RefSeq" id="WP_103962257.1">
    <property type="nucleotide sequence ID" value="NZ_FNVT01000019.1"/>
</dbReference>